<keyword evidence="3" id="KW-1185">Reference proteome</keyword>
<reference evidence="2" key="1">
    <citation type="journal article" date="2017" name="Nature">
        <title>The sunflower genome provides insights into oil metabolism, flowering and Asterid evolution.</title>
        <authorList>
            <person name="Badouin H."/>
            <person name="Gouzy J."/>
            <person name="Grassa C.J."/>
            <person name="Murat F."/>
            <person name="Staton S.E."/>
            <person name="Cottret L."/>
            <person name="Lelandais-Briere C."/>
            <person name="Owens G.L."/>
            <person name="Carrere S."/>
            <person name="Mayjonade B."/>
            <person name="Legrand L."/>
            <person name="Gill N."/>
            <person name="Kane N.C."/>
            <person name="Bowers J.E."/>
            <person name="Hubner S."/>
            <person name="Bellec A."/>
            <person name="Berard A."/>
            <person name="Berges H."/>
            <person name="Blanchet N."/>
            <person name="Boniface M.C."/>
            <person name="Brunel D."/>
            <person name="Catrice O."/>
            <person name="Chaidir N."/>
            <person name="Claudel C."/>
            <person name="Donnadieu C."/>
            <person name="Faraut T."/>
            <person name="Fievet G."/>
            <person name="Helmstetter N."/>
            <person name="King M."/>
            <person name="Knapp S.J."/>
            <person name="Lai Z."/>
            <person name="Le Paslier M.C."/>
            <person name="Lippi Y."/>
            <person name="Lorenzon L."/>
            <person name="Mandel J.R."/>
            <person name="Marage G."/>
            <person name="Marchand G."/>
            <person name="Marquand E."/>
            <person name="Bret-Mestries E."/>
            <person name="Morien E."/>
            <person name="Nambeesan S."/>
            <person name="Nguyen T."/>
            <person name="Pegot-Espagnet P."/>
            <person name="Pouilly N."/>
            <person name="Raftis F."/>
            <person name="Sallet E."/>
            <person name="Schiex T."/>
            <person name="Thomas J."/>
            <person name="Vandecasteele C."/>
            <person name="Vares D."/>
            <person name="Vear F."/>
            <person name="Vautrin S."/>
            <person name="Crespi M."/>
            <person name="Mangin B."/>
            <person name="Burke J.M."/>
            <person name="Salse J."/>
            <person name="Munos S."/>
            <person name="Vincourt P."/>
            <person name="Rieseberg L.H."/>
            <person name="Langlade N.B."/>
        </authorList>
    </citation>
    <scope>NUCLEOTIDE SEQUENCE</scope>
    <source>
        <tissue evidence="2">Leaves</tissue>
    </source>
</reference>
<dbReference type="AlphaFoldDB" id="A0A9K3JWM9"/>
<evidence type="ECO:0000313" key="3">
    <source>
        <dbReference type="Proteomes" id="UP000215914"/>
    </source>
</evidence>
<dbReference type="Gramene" id="mRNA:HanXRQr2_Chr01g0025611">
    <property type="protein sequence ID" value="CDS:HanXRQr2_Chr01g0025611.1"/>
    <property type="gene ID" value="HanXRQr2_Chr01g0025611"/>
</dbReference>
<protein>
    <submittedName>
        <fullName evidence="2">Uncharacterized protein</fullName>
    </submittedName>
</protein>
<name>A0A9K3JWM9_HELAN</name>
<evidence type="ECO:0000256" key="1">
    <source>
        <dbReference type="SAM" id="MobiDB-lite"/>
    </source>
</evidence>
<dbReference type="EMBL" id="MNCJ02000316">
    <property type="protein sequence ID" value="KAF5822363.1"/>
    <property type="molecule type" value="Genomic_DNA"/>
</dbReference>
<feature type="compositionally biased region" description="Basic and acidic residues" evidence="1">
    <location>
        <begin position="39"/>
        <end position="61"/>
    </location>
</feature>
<organism evidence="2 3">
    <name type="scientific">Helianthus annuus</name>
    <name type="common">Common sunflower</name>
    <dbReference type="NCBI Taxonomy" id="4232"/>
    <lineage>
        <taxon>Eukaryota</taxon>
        <taxon>Viridiplantae</taxon>
        <taxon>Streptophyta</taxon>
        <taxon>Embryophyta</taxon>
        <taxon>Tracheophyta</taxon>
        <taxon>Spermatophyta</taxon>
        <taxon>Magnoliopsida</taxon>
        <taxon>eudicotyledons</taxon>
        <taxon>Gunneridae</taxon>
        <taxon>Pentapetalae</taxon>
        <taxon>asterids</taxon>
        <taxon>campanulids</taxon>
        <taxon>Asterales</taxon>
        <taxon>Asteraceae</taxon>
        <taxon>Asteroideae</taxon>
        <taxon>Heliantheae alliance</taxon>
        <taxon>Heliantheae</taxon>
        <taxon>Helianthus</taxon>
    </lineage>
</organism>
<dbReference type="Proteomes" id="UP000215914">
    <property type="component" value="Unassembled WGS sequence"/>
</dbReference>
<evidence type="ECO:0000313" key="2">
    <source>
        <dbReference type="EMBL" id="KAF5822363.1"/>
    </source>
</evidence>
<reference evidence="2" key="2">
    <citation type="submission" date="2020-06" db="EMBL/GenBank/DDBJ databases">
        <title>Helianthus annuus Genome sequencing and assembly Release 2.</title>
        <authorList>
            <person name="Gouzy J."/>
            <person name="Langlade N."/>
            <person name="Munos S."/>
        </authorList>
    </citation>
    <scope>NUCLEOTIDE SEQUENCE</scope>
    <source>
        <tissue evidence="2">Leaves</tissue>
    </source>
</reference>
<accession>A0A9K3JWM9</accession>
<comment type="caution">
    <text evidence="2">The sequence shown here is derived from an EMBL/GenBank/DDBJ whole genome shotgun (WGS) entry which is preliminary data.</text>
</comment>
<gene>
    <name evidence="2" type="ORF">HanXRQr2_Chr01g0025611</name>
</gene>
<proteinExistence type="predicted"/>
<sequence length="69" mass="7515">MILKYMYMIYVCVRRFCPLVDRLERPDGAGEDAAAGDGGGKKSAEDGRRTGTDPHTVEPKKLNSSRAGV</sequence>
<feature type="region of interest" description="Disordered" evidence="1">
    <location>
        <begin position="27"/>
        <end position="69"/>
    </location>
</feature>